<organism evidence="2">
    <name type="scientific">Woronichinia naegeliana WA131</name>
    <dbReference type="NCBI Taxonomy" id="2824559"/>
    <lineage>
        <taxon>Bacteria</taxon>
        <taxon>Bacillati</taxon>
        <taxon>Cyanobacteriota</taxon>
        <taxon>Cyanophyceae</taxon>
        <taxon>Synechococcales</taxon>
        <taxon>Coelosphaeriaceae</taxon>
        <taxon>Woronichinia</taxon>
    </lineage>
</organism>
<name>A0A977L0D3_9CYAN</name>
<protein>
    <submittedName>
        <fullName evidence="2">Uncharacterized protein</fullName>
    </submittedName>
</protein>
<dbReference type="Proteomes" id="UP001065613">
    <property type="component" value="Chromosome"/>
</dbReference>
<gene>
    <name evidence="2" type="ORF">KA717_11635</name>
</gene>
<evidence type="ECO:0000256" key="1">
    <source>
        <dbReference type="SAM" id="MobiDB-lite"/>
    </source>
</evidence>
<feature type="region of interest" description="Disordered" evidence="1">
    <location>
        <begin position="1"/>
        <end position="30"/>
    </location>
</feature>
<dbReference type="AlphaFoldDB" id="A0A977L0D3"/>
<dbReference type="EMBL" id="CP073041">
    <property type="protein sequence ID" value="UXE63241.1"/>
    <property type="molecule type" value="Genomic_DNA"/>
</dbReference>
<proteinExistence type="predicted"/>
<sequence length="140" mass="16494">MPRVDPIPPKRDSVPNFQDSADNDAAHTSKRRGFVRFSEIVRRQQRNSKAFPEFILEKLEPIWEEEIEPVLISEFGRRSTLYIIFFLKQEQNQVVMEIWDPNYVETKPSQVFRIDNVPKSITNYLPVSRSQAEIGILTDW</sequence>
<reference evidence="2" key="1">
    <citation type="submission" date="2021-04" db="EMBL/GenBank/DDBJ databases">
        <title>Genome sequence of Woronichinia naegeliana from Washington state freshwater lake bloom.</title>
        <authorList>
            <person name="Dreher T.W."/>
        </authorList>
    </citation>
    <scope>NUCLEOTIDE SEQUENCE</scope>
    <source>
        <strain evidence="2">WA131</strain>
    </source>
</reference>
<accession>A0A977L0D3</accession>
<dbReference type="KEGG" id="wna:KA717_11635"/>
<evidence type="ECO:0000313" key="2">
    <source>
        <dbReference type="EMBL" id="UXE63241.1"/>
    </source>
</evidence>